<evidence type="ECO:0000313" key="7">
    <source>
        <dbReference type="EMBL" id="KAL3688143.1"/>
    </source>
</evidence>
<evidence type="ECO:0000259" key="5">
    <source>
        <dbReference type="Pfam" id="PF00891"/>
    </source>
</evidence>
<dbReference type="Pfam" id="PF08100">
    <property type="entry name" value="Dimerisation"/>
    <property type="match status" value="1"/>
</dbReference>
<proteinExistence type="predicted"/>
<name>A0ABD3H9E7_9MARC</name>
<evidence type="ECO:0008006" key="9">
    <source>
        <dbReference type="Google" id="ProtNLM"/>
    </source>
</evidence>
<dbReference type="AlphaFoldDB" id="A0ABD3H9E7"/>
<dbReference type="InterPro" id="IPR016461">
    <property type="entry name" value="COMT-like"/>
</dbReference>
<organism evidence="7 8">
    <name type="scientific">Riccia sorocarpa</name>
    <dbReference type="NCBI Taxonomy" id="122646"/>
    <lineage>
        <taxon>Eukaryota</taxon>
        <taxon>Viridiplantae</taxon>
        <taxon>Streptophyta</taxon>
        <taxon>Embryophyta</taxon>
        <taxon>Marchantiophyta</taxon>
        <taxon>Marchantiopsida</taxon>
        <taxon>Marchantiidae</taxon>
        <taxon>Marchantiales</taxon>
        <taxon>Ricciaceae</taxon>
        <taxon>Riccia</taxon>
    </lineage>
</organism>
<dbReference type="PROSITE" id="PS51683">
    <property type="entry name" value="SAM_OMT_II"/>
    <property type="match status" value="1"/>
</dbReference>
<keyword evidence="3" id="KW-0949">S-adenosyl-L-methionine</keyword>
<keyword evidence="2" id="KW-0808">Transferase</keyword>
<dbReference type="Gene3D" id="1.10.10.10">
    <property type="entry name" value="Winged helix-like DNA-binding domain superfamily/Winged helix DNA-binding domain"/>
    <property type="match status" value="1"/>
</dbReference>
<dbReference type="InterPro" id="IPR001077">
    <property type="entry name" value="COMT_C"/>
</dbReference>
<dbReference type="InterPro" id="IPR012967">
    <property type="entry name" value="COMT_dimerisation"/>
</dbReference>
<evidence type="ECO:0000256" key="1">
    <source>
        <dbReference type="ARBA" id="ARBA00022603"/>
    </source>
</evidence>
<feature type="domain" description="O-methyltransferase dimerisation" evidence="6">
    <location>
        <begin position="22"/>
        <end position="107"/>
    </location>
</feature>
<evidence type="ECO:0000256" key="3">
    <source>
        <dbReference type="ARBA" id="ARBA00022691"/>
    </source>
</evidence>
<accession>A0ABD3H9E7</accession>
<dbReference type="SUPFAM" id="SSF46785">
    <property type="entry name" value="Winged helix' DNA-binding domain"/>
    <property type="match status" value="1"/>
</dbReference>
<dbReference type="GO" id="GO:0032259">
    <property type="term" value="P:methylation"/>
    <property type="evidence" value="ECO:0007669"/>
    <property type="project" value="UniProtKB-KW"/>
</dbReference>
<keyword evidence="1" id="KW-0489">Methyltransferase</keyword>
<dbReference type="InterPro" id="IPR036388">
    <property type="entry name" value="WH-like_DNA-bd_sf"/>
</dbReference>
<dbReference type="Pfam" id="PF00891">
    <property type="entry name" value="Methyltransf_2"/>
    <property type="match status" value="1"/>
</dbReference>
<dbReference type="InterPro" id="IPR036390">
    <property type="entry name" value="WH_DNA-bd_sf"/>
</dbReference>
<dbReference type="PANTHER" id="PTHR11746">
    <property type="entry name" value="O-METHYLTRANSFERASE"/>
    <property type="match status" value="1"/>
</dbReference>
<dbReference type="EMBL" id="JBJQOH010000004">
    <property type="protein sequence ID" value="KAL3688143.1"/>
    <property type="molecule type" value="Genomic_DNA"/>
</dbReference>
<reference evidence="7 8" key="1">
    <citation type="submission" date="2024-09" db="EMBL/GenBank/DDBJ databases">
        <title>Chromosome-scale assembly of Riccia sorocarpa.</title>
        <authorList>
            <person name="Paukszto L."/>
        </authorList>
    </citation>
    <scope>NUCLEOTIDE SEQUENCE [LARGE SCALE GENOMIC DNA]</scope>
    <source>
        <strain evidence="7">LP-2024</strain>
        <tissue evidence="7">Aerial parts of the thallus</tissue>
    </source>
</reference>
<protein>
    <recommendedName>
        <fullName evidence="9">O-methyltransferase</fullName>
    </recommendedName>
</protein>
<sequence length="360" mass="40115">MAQSVNEIRQEDDESMGQIRAMHLCLHMALPSAVKALIELGVPDILTEAGPHVELTAAEIASRCTERAADPESLDRLLRLLASHNFLRVRVNSENPDQRKYALTTAGGLQYLVKNNKKSIASQLMLSLTPEFMSPFEFLRETVVDRSILPAMRAHGMKQWEVLEKQPELGDLFNRAMAGSAALLMSTLLEKYKGFEGLGSLVDVGGGTGETLALILSRYPQLRGINFDQPHVVAKGVQVPGVEHVGGNFFETCPEGDAVFMRWILHDWSDEECVSILKNIYKALPPHGKVVNLEVLVPEVVDSSLKSQYAFQFDVMMWTYFQGRERTLSQFRKIAADAGFMRVEIVAVVADQTVLEFHKS</sequence>
<evidence type="ECO:0000313" key="8">
    <source>
        <dbReference type="Proteomes" id="UP001633002"/>
    </source>
</evidence>
<dbReference type="SUPFAM" id="SSF53335">
    <property type="entry name" value="S-adenosyl-L-methionine-dependent methyltransferases"/>
    <property type="match status" value="1"/>
</dbReference>
<dbReference type="GO" id="GO:0008168">
    <property type="term" value="F:methyltransferase activity"/>
    <property type="evidence" value="ECO:0007669"/>
    <property type="project" value="UniProtKB-KW"/>
</dbReference>
<dbReference type="Proteomes" id="UP001633002">
    <property type="component" value="Unassembled WGS sequence"/>
</dbReference>
<evidence type="ECO:0000256" key="4">
    <source>
        <dbReference type="PIRSR" id="PIRSR005739-1"/>
    </source>
</evidence>
<keyword evidence="8" id="KW-1185">Reference proteome</keyword>
<dbReference type="CDD" id="cd02440">
    <property type="entry name" value="AdoMet_MTases"/>
    <property type="match status" value="1"/>
</dbReference>
<feature type="domain" description="O-methyltransferase C-terminal" evidence="5">
    <location>
        <begin position="150"/>
        <end position="340"/>
    </location>
</feature>
<evidence type="ECO:0000256" key="2">
    <source>
        <dbReference type="ARBA" id="ARBA00022679"/>
    </source>
</evidence>
<feature type="active site" description="Proton acceptor" evidence="4">
    <location>
        <position position="266"/>
    </location>
</feature>
<gene>
    <name evidence="7" type="ORF">R1sor_014452</name>
</gene>
<dbReference type="PIRSF" id="PIRSF005739">
    <property type="entry name" value="O-mtase"/>
    <property type="match status" value="1"/>
</dbReference>
<dbReference type="InterPro" id="IPR029063">
    <property type="entry name" value="SAM-dependent_MTases_sf"/>
</dbReference>
<evidence type="ECO:0000259" key="6">
    <source>
        <dbReference type="Pfam" id="PF08100"/>
    </source>
</evidence>
<dbReference type="Gene3D" id="3.40.50.150">
    <property type="entry name" value="Vaccinia Virus protein VP39"/>
    <property type="match status" value="1"/>
</dbReference>
<comment type="caution">
    <text evidence="7">The sequence shown here is derived from an EMBL/GenBank/DDBJ whole genome shotgun (WGS) entry which is preliminary data.</text>
</comment>